<dbReference type="EMBL" id="CP069483">
    <property type="protein sequence ID" value="QRO79806.1"/>
    <property type="molecule type" value="Genomic_DNA"/>
</dbReference>
<accession>A0A892IA45</accession>
<keyword evidence="2" id="KW-1185">Reference proteome</keyword>
<reference evidence="1 2" key="1">
    <citation type="submission" date="2021-02" db="EMBL/GenBank/DDBJ databases">
        <title>FDA dAtabase for Regulatory Grade micrObial Sequences (FDA-ARGOS): Supporting development and validation of Infectious Disease Dx tests.</title>
        <authorList>
            <person name="Minogue T."/>
            <person name="Wolcott M."/>
            <person name="Wasieloski L."/>
            <person name="Aguilar W."/>
            <person name="Moore D."/>
            <person name="Jaissle J."/>
            <person name="Tallon L."/>
            <person name="Sadzewicz L."/>
            <person name="Zhao X."/>
            <person name="Boylan J."/>
            <person name="Ott S."/>
            <person name="Bowen H."/>
            <person name="Vavikolanu K."/>
            <person name="Mehta A."/>
            <person name="Aluvathingal J."/>
            <person name="Nadendla S."/>
            <person name="Yan Y."/>
            <person name="Sichtig H."/>
        </authorList>
    </citation>
    <scope>NUCLEOTIDE SEQUENCE [LARGE SCALE GENOMIC DNA]</scope>
    <source>
        <strain evidence="1 2">FDAARGOS_1272</strain>
    </source>
</reference>
<dbReference type="RefSeq" id="WP_045552240.1">
    <property type="nucleotide sequence ID" value="NZ_CABVPR010000031.1"/>
</dbReference>
<gene>
    <name evidence="1" type="ORF">I6K02_25105</name>
</gene>
<name>A0A892IA45_9BURK</name>
<dbReference type="AlphaFoldDB" id="A0A892IA45"/>
<sequence length="152" mass="16651">MSLPKSGYYAVQASTPRKWLKVQSDGKLAATEDTQQTASPLLLEPLDVSAVHPTFALKFHAPGASGRGVWLSRVLIGSNNYIVAVKEEIDPFCHFAYYEIDGNLCGVAADTGLFWHVDSNDRSTVKPDASSYQTDKSCHFSLFALPDQPDRS</sequence>
<evidence type="ECO:0000313" key="1">
    <source>
        <dbReference type="EMBL" id="QRO79806.1"/>
    </source>
</evidence>
<proteinExistence type="predicted"/>
<evidence type="ECO:0000313" key="2">
    <source>
        <dbReference type="Proteomes" id="UP000625568"/>
    </source>
</evidence>
<dbReference type="GeneID" id="93129705"/>
<protein>
    <submittedName>
        <fullName evidence="1">Uncharacterized protein</fullName>
    </submittedName>
</protein>
<organism evidence="1 2">
    <name type="scientific">Burkholderia dolosa</name>
    <dbReference type="NCBI Taxonomy" id="152500"/>
    <lineage>
        <taxon>Bacteria</taxon>
        <taxon>Pseudomonadati</taxon>
        <taxon>Pseudomonadota</taxon>
        <taxon>Betaproteobacteria</taxon>
        <taxon>Burkholderiales</taxon>
        <taxon>Burkholderiaceae</taxon>
        <taxon>Burkholderia</taxon>
        <taxon>Burkholderia cepacia complex</taxon>
    </lineage>
</organism>
<dbReference type="Proteomes" id="UP000625568">
    <property type="component" value="Chromosome 2"/>
</dbReference>